<feature type="signal peptide" evidence="2">
    <location>
        <begin position="1"/>
        <end position="24"/>
    </location>
</feature>
<dbReference type="EMBL" id="WBVT01000032">
    <property type="protein sequence ID" value="KAB7789777.1"/>
    <property type="molecule type" value="Genomic_DNA"/>
</dbReference>
<evidence type="ECO:0000313" key="4">
    <source>
        <dbReference type="Proteomes" id="UP000441772"/>
    </source>
</evidence>
<dbReference type="RefSeq" id="WP_152235073.1">
    <property type="nucleotide sequence ID" value="NZ_JBHSKZ010000012.1"/>
</dbReference>
<organism evidence="3 4">
    <name type="scientific">Bifidobacterium leontopitheci</name>
    <dbReference type="NCBI Taxonomy" id="2650774"/>
    <lineage>
        <taxon>Bacteria</taxon>
        <taxon>Bacillati</taxon>
        <taxon>Actinomycetota</taxon>
        <taxon>Actinomycetes</taxon>
        <taxon>Bifidobacteriales</taxon>
        <taxon>Bifidobacteriaceae</taxon>
        <taxon>Bifidobacterium</taxon>
    </lineage>
</organism>
<feature type="chain" id="PRO_5038362748" evidence="2">
    <location>
        <begin position="25"/>
        <end position="277"/>
    </location>
</feature>
<dbReference type="Proteomes" id="UP000441772">
    <property type="component" value="Unassembled WGS sequence"/>
</dbReference>
<name>A0A6I1GK82_9BIFI</name>
<dbReference type="PROSITE" id="PS51257">
    <property type="entry name" value="PROKAR_LIPOPROTEIN"/>
    <property type="match status" value="1"/>
</dbReference>
<sequence length="277" mass="30634">MNQHRWLTQACLAIVTGVCLIGFAGCSTSASTDSESSQLSQNAVVSKDTPERRSAIEAAETRAKQFAACLTESGIETNIYDDNDVYIVSGRQYAPKTAVVVRMLDSAGTPMSWSDDAVAEQVANSLYSDSNMTPIGEDGRVWVFFRDSTQLMGTPYAGKQAAYQACERKNPEFEQADLDAIGVTEYPEEAWQASLEYARDCRAKGFSWVKDPVRGEGDKPGEGPGIQIPNGISDEELRRWLKECPTADLPPWSAEMLYADRGNNYSEILRQYELEHQ</sequence>
<feature type="region of interest" description="Disordered" evidence="1">
    <location>
        <begin position="30"/>
        <end position="50"/>
    </location>
</feature>
<accession>A0A6I1GK82</accession>
<keyword evidence="3" id="KW-0808">Transferase</keyword>
<dbReference type="AlphaFoldDB" id="A0A6I1GK82"/>
<reference evidence="3 4" key="1">
    <citation type="submission" date="2019-09" db="EMBL/GenBank/DDBJ databases">
        <title>Characterization of the phylogenetic diversity of two novel species belonging to the genus Bifidobacterium: Bifidobacterium cebidarum sp. nov. and Bifidobacterium leontopitheci sp. nov.</title>
        <authorList>
            <person name="Lugli G.A."/>
            <person name="Duranti S."/>
            <person name="Milani C."/>
            <person name="Turroni F."/>
            <person name="Ventura M."/>
        </authorList>
    </citation>
    <scope>NUCLEOTIDE SEQUENCE [LARGE SCALE GENOMIC DNA]</scope>
    <source>
        <strain evidence="3 4">LMG 31471</strain>
    </source>
</reference>
<protein>
    <submittedName>
        <fullName evidence="3">Uridine kinase</fullName>
    </submittedName>
</protein>
<evidence type="ECO:0000256" key="2">
    <source>
        <dbReference type="SAM" id="SignalP"/>
    </source>
</evidence>
<keyword evidence="3" id="KW-0418">Kinase</keyword>
<evidence type="ECO:0000313" key="3">
    <source>
        <dbReference type="EMBL" id="KAB7789777.1"/>
    </source>
</evidence>
<evidence type="ECO:0000256" key="1">
    <source>
        <dbReference type="SAM" id="MobiDB-lite"/>
    </source>
</evidence>
<keyword evidence="2" id="KW-0732">Signal</keyword>
<keyword evidence="4" id="KW-1185">Reference proteome</keyword>
<comment type="caution">
    <text evidence="3">The sequence shown here is derived from an EMBL/GenBank/DDBJ whole genome shotgun (WGS) entry which is preliminary data.</text>
</comment>
<feature type="compositionally biased region" description="Low complexity" evidence="1">
    <location>
        <begin position="30"/>
        <end position="41"/>
    </location>
</feature>
<gene>
    <name evidence="3" type="ORF">F7D09_1722</name>
</gene>
<proteinExistence type="predicted"/>
<dbReference type="GO" id="GO:0016301">
    <property type="term" value="F:kinase activity"/>
    <property type="evidence" value="ECO:0007669"/>
    <property type="project" value="UniProtKB-KW"/>
</dbReference>